<dbReference type="PRINTS" id="PR00455">
    <property type="entry name" value="HTHTETR"/>
</dbReference>
<dbReference type="PANTHER" id="PTHR47506">
    <property type="entry name" value="TRANSCRIPTIONAL REGULATORY PROTEIN"/>
    <property type="match status" value="1"/>
</dbReference>
<dbReference type="SUPFAM" id="SSF48498">
    <property type="entry name" value="Tetracyclin repressor-like, C-terminal domain"/>
    <property type="match status" value="1"/>
</dbReference>
<dbReference type="EMBL" id="NFZW01000007">
    <property type="protein sequence ID" value="RFA37401.1"/>
    <property type="molecule type" value="Genomic_DNA"/>
</dbReference>
<evidence type="ECO:0000256" key="4">
    <source>
        <dbReference type="PROSITE-ProRule" id="PRU00335"/>
    </source>
</evidence>
<dbReference type="OrthoDB" id="116240at2"/>
<dbReference type="Pfam" id="PF00440">
    <property type="entry name" value="TetR_N"/>
    <property type="match status" value="1"/>
</dbReference>
<evidence type="ECO:0000313" key="7">
    <source>
        <dbReference type="Proteomes" id="UP000256763"/>
    </source>
</evidence>
<dbReference type="InterPro" id="IPR036271">
    <property type="entry name" value="Tet_transcr_reg_TetR-rel_C_sf"/>
</dbReference>
<protein>
    <recommendedName>
        <fullName evidence="5">HTH tetR-type domain-containing protein</fullName>
    </recommendedName>
</protein>
<feature type="domain" description="HTH tetR-type" evidence="5">
    <location>
        <begin position="19"/>
        <end position="79"/>
    </location>
</feature>
<keyword evidence="3" id="KW-0804">Transcription</keyword>
<keyword evidence="2 4" id="KW-0238">DNA-binding</keyword>
<dbReference type="Gene3D" id="1.10.357.10">
    <property type="entry name" value="Tetracycline Repressor, domain 2"/>
    <property type="match status" value="1"/>
</dbReference>
<evidence type="ECO:0000259" key="5">
    <source>
        <dbReference type="PROSITE" id="PS50977"/>
    </source>
</evidence>
<sequence length="206" mass="22635">MLGAIIGVCEISYGFAMSSNRRDHLLDTAIELFYRNGCHTTGIDKILAEAGVAKMTLYKHFKSKEDLVLAAAQRFHDRAREEFEEAVNDKNYTPKERLIAIFDVLREWMEGEGFRGCPSANLAVQYPDLDHPIHQAAADHKRLRIKYISGLAADAGVPNPETLGEQLVLLIEGATVMTQITGDLTHADQAKEAAKVLIDAALATAA</sequence>
<evidence type="ECO:0000256" key="3">
    <source>
        <dbReference type="ARBA" id="ARBA00023163"/>
    </source>
</evidence>
<gene>
    <name evidence="6" type="ORF">CAL65_08910</name>
</gene>
<evidence type="ECO:0000313" key="6">
    <source>
        <dbReference type="EMBL" id="RFA37401.1"/>
    </source>
</evidence>
<dbReference type="InterPro" id="IPR001647">
    <property type="entry name" value="HTH_TetR"/>
</dbReference>
<name>A0A3E0WYY7_9GAMM</name>
<dbReference type="InterPro" id="IPR009057">
    <property type="entry name" value="Homeodomain-like_sf"/>
</dbReference>
<reference evidence="7" key="1">
    <citation type="submission" date="2017-05" db="EMBL/GenBank/DDBJ databases">
        <authorList>
            <person name="Sharma S."/>
            <person name="Sidhu C."/>
            <person name="Pinnaka A.K."/>
        </authorList>
    </citation>
    <scope>NUCLEOTIDE SEQUENCE [LARGE SCALE GENOMIC DNA]</scope>
    <source>
        <strain evidence="7">AK93</strain>
    </source>
</reference>
<dbReference type="GO" id="GO:0003677">
    <property type="term" value="F:DNA binding"/>
    <property type="evidence" value="ECO:0007669"/>
    <property type="project" value="UniProtKB-UniRule"/>
</dbReference>
<comment type="caution">
    <text evidence="6">The sequence shown here is derived from an EMBL/GenBank/DDBJ whole genome shotgun (WGS) entry which is preliminary data.</text>
</comment>
<dbReference type="PROSITE" id="PS50977">
    <property type="entry name" value="HTH_TETR_2"/>
    <property type="match status" value="1"/>
</dbReference>
<organism evidence="6 7">
    <name type="scientific">Alkalilimnicola ehrlichii</name>
    <dbReference type="NCBI Taxonomy" id="351052"/>
    <lineage>
        <taxon>Bacteria</taxon>
        <taxon>Pseudomonadati</taxon>
        <taxon>Pseudomonadota</taxon>
        <taxon>Gammaproteobacteria</taxon>
        <taxon>Chromatiales</taxon>
        <taxon>Ectothiorhodospiraceae</taxon>
        <taxon>Alkalilimnicola</taxon>
    </lineage>
</organism>
<dbReference type="Pfam" id="PF16925">
    <property type="entry name" value="TetR_C_13"/>
    <property type="match status" value="1"/>
</dbReference>
<evidence type="ECO:0000256" key="1">
    <source>
        <dbReference type="ARBA" id="ARBA00023015"/>
    </source>
</evidence>
<dbReference type="SUPFAM" id="SSF46689">
    <property type="entry name" value="Homeodomain-like"/>
    <property type="match status" value="1"/>
</dbReference>
<dbReference type="InterPro" id="IPR011075">
    <property type="entry name" value="TetR_C"/>
</dbReference>
<proteinExistence type="predicted"/>
<evidence type="ECO:0000256" key="2">
    <source>
        <dbReference type="ARBA" id="ARBA00023125"/>
    </source>
</evidence>
<keyword evidence="7" id="KW-1185">Reference proteome</keyword>
<feature type="DNA-binding region" description="H-T-H motif" evidence="4">
    <location>
        <begin position="42"/>
        <end position="61"/>
    </location>
</feature>
<dbReference type="AlphaFoldDB" id="A0A3E0WYY7"/>
<keyword evidence="1" id="KW-0805">Transcription regulation</keyword>
<dbReference type="PANTHER" id="PTHR47506:SF1">
    <property type="entry name" value="HTH-TYPE TRANSCRIPTIONAL REGULATOR YJDC"/>
    <property type="match status" value="1"/>
</dbReference>
<dbReference type="Proteomes" id="UP000256763">
    <property type="component" value="Unassembled WGS sequence"/>
</dbReference>
<accession>A0A3E0WYY7</accession>